<reference evidence="2 3" key="1">
    <citation type="journal article" date="2007" name="Nature">
        <title>Evolution of genes and genomes on the Drosophila phylogeny.</title>
        <authorList>
            <consortium name="Drosophila 12 Genomes Consortium"/>
            <person name="Clark A.G."/>
            <person name="Eisen M.B."/>
            <person name="Smith D.R."/>
            <person name="Bergman C.M."/>
            <person name="Oliver B."/>
            <person name="Markow T.A."/>
            <person name="Kaufman T.C."/>
            <person name="Kellis M."/>
            <person name="Gelbart W."/>
            <person name="Iyer V.N."/>
            <person name="Pollard D.A."/>
            <person name="Sackton T.B."/>
            <person name="Larracuente A.M."/>
            <person name="Singh N.D."/>
            <person name="Abad J.P."/>
            <person name="Abt D.N."/>
            <person name="Adryan B."/>
            <person name="Aguade M."/>
            <person name="Akashi H."/>
            <person name="Anderson W.W."/>
            <person name="Aquadro C.F."/>
            <person name="Ardell D.H."/>
            <person name="Arguello R."/>
            <person name="Artieri C.G."/>
            <person name="Barbash D.A."/>
            <person name="Barker D."/>
            <person name="Barsanti P."/>
            <person name="Batterham P."/>
            <person name="Batzoglou S."/>
            <person name="Begun D."/>
            <person name="Bhutkar A."/>
            <person name="Blanco E."/>
            <person name="Bosak S.A."/>
            <person name="Bradley R.K."/>
            <person name="Brand A.D."/>
            <person name="Brent M.R."/>
            <person name="Brooks A.N."/>
            <person name="Brown R.H."/>
            <person name="Butlin R.K."/>
            <person name="Caggese C."/>
            <person name="Calvi B.R."/>
            <person name="Bernardo de Carvalho A."/>
            <person name="Caspi A."/>
            <person name="Castrezana S."/>
            <person name="Celniker S.E."/>
            <person name="Chang J.L."/>
            <person name="Chapple C."/>
            <person name="Chatterji S."/>
            <person name="Chinwalla A."/>
            <person name="Civetta A."/>
            <person name="Clifton S.W."/>
            <person name="Comeron J.M."/>
            <person name="Costello J.C."/>
            <person name="Coyne J.A."/>
            <person name="Daub J."/>
            <person name="David R.G."/>
            <person name="Delcher A.L."/>
            <person name="Delehaunty K."/>
            <person name="Do C.B."/>
            <person name="Ebling H."/>
            <person name="Edwards K."/>
            <person name="Eickbush T."/>
            <person name="Evans J.D."/>
            <person name="Filipski A."/>
            <person name="Findeiss S."/>
            <person name="Freyhult E."/>
            <person name="Fulton L."/>
            <person name="Fulton R."/>
            <person name="Garcia A.C."/>
            <person name="Gardiner A."/>
            <person name="Garfield D.A."/>
            <person name="Garvin B.E."/>
            <person name="Gibson G."/>
            <person name="Gilbert D."/>
            <person name="Gnerre S."/>
            <person name="Godfrey J."/>
            <person name="Good R."/>
            <person name="Gotea V."/>
            <person name="Gravely B."/>
            <person name="Greenberg A.J."/>
            <person name="Griffiths-Jones S."/>
            <person name="Gross S."/>
            <person name="Guigo R."/>
            <person name="Gustafson E.A."/>
            <person name="Haerty W."/>
            <person name="Hahn M.W."/>
            <person name="Halligan D.L."/>
            <person name="Halpern A.L."/>
            <person name="Halter G.M."/>
            <person name="Han M.V."/>
            <person name="Heger A."/>
            <person name="Hillier L."/>
            <person name="Hinrichs A.S."/>
            <person name="Holmes I."/>
            <person name="Hoskins R.A."/>
            <person name="Hubisz M.J."/>
            <person name="Hultmark D."/>
            <person name="Huntley M.A."/>
            <person name="Jaffe D.B."/>
            <person name="Jagadeeshan S."/>
            <person name="Jeck W.R."/>
            <person name="Johnson J."/>
            <person name="Jones C.D."/>
            <person name="Jordan W.C."/>
            <person name="Karpen G.H."/>
            <person name="Kataoka E."/>
            <person name="Keightley P.D."/>
            <person name="Kheradpour P."/>
            <person name="Kirkness E.F."/>
            <person name="Koerich L.B."/>
            <person name="Kristiansen K."/>
            <person name="Kudrna D."/>
            <person name="Kulathinal R.J."/>
            <person name="Kumar S."/>
            <person name="Kwok R."/>
            <person name="Lander E."/>
            <person name="Langley C.H."/>
            <person name="Lapoint R."/>
            <person name="Lazzaro B.P."/>
            <person name="Lee S.J."/>
            <person name="Levesque L."/>
            <person name="Li R."/>
            <person name="Lin C.F."/>
            <person name="Lin M.F."/>
            <person name="Lindblad-Toh K."/>
            <person name="Llopart A."/>
            <person name="Long M."/>
            <person name="Low L."/>
            <person name="Lozovsky E."/>
            <person name="Lu J."/>
            <person name="Luo M."/>
            <person name="Machado C.A."/>
            <person name="Makalowski W."/>
            <person name="Marzo M."/>
            <person name="Matsuda M."/>
            <person name="Matzkin L."/>
            <person name="McAllister B."/>
            <person name="McBride C.S."/>
            <person name="McKernan B."/>
            <person name="McKernan K."/>
            <person name="Mendez-Lago M."/>
            <person name="Minx P."/>
            <person name="Mollenhauer M.U."/>
            <person name="Montooth K."/>
            <person name="Mount S.M."/>
            <person name="Mu X."/>
            <person name="Myers E."/>
            <person name="Negre B."/>
            <person name="Newfeld S."/>
            <person name="Nielsen R."/>
            <person name="Noor M.A."/>
            <person name="O'Grady P."/>
            <person name="Pachter L."/>
            <person name="Papaceit M."/>
            <person name="Parisi M.J."/>
            <person name="Parisi M."/>
            <person name="Parts L."/>
            <person name="Pedersen J.S."/>
            <person name="Pesole G."/>
            <person name="Phillippy A.M."/>
            <person name="Ponting C.P."/>
            <person name="Pop M."/>
            <person name="Porcelli D."/>
            <person name="Powell J.R."/>
            <person name="Prohaska S."/>
            <person name="Pruitt K."/>
            <person name="Puig M."/>
            <person name="Quesneville H."/>
            <person name="Ram K.R."/>
            <person name="Rand D."/>
            <person name="Rasmussen M.D."/>
            <person name="Reed L.K."/>
            <person name="Reenan R."/>
            <person name="Reily A."/>
            <person name="Remington K.A."/>
            <person name="Rieger T.T."/>
            <person name="Ritchie M.G."/>
            <person name="Robin C."/>
            <person name="Rogers Y.H."/>
            <person name="Rohde C."/>
            <person name="Rozas J."/>
            <person name="Rubenfield M.J."/>
            <person name="Ruiz A."/>
            <person name="Russo S."/>
            <person name="Salzberg S.L."/>
            <person name="Sanchez-Gracia A."/>
            <person name="Saranga D.J."/>
            <person name="Sato H."/>
            <person name="Schaeffer S.W."/>
            <person name="Schatz M.C."/>
            <person name="Schlenke T."/>
            <person name="Schwartz R."/>
            <person name="Segarra C."/>
            <person name="Singh R.S."/>
            <person name="Sirot L."/>
            <person name="Sirota M."/>
            <person name="Sisneros N.B."/>
            <person name="Smith C.D."/>
            <person name="Smith T.F."/>
            <person name="Spieth J."/>
            <person name="Stage D.E."/>
            <person name="Stark A."/>
            <person name="Stephan W."/>
            <person name="Strausberg R.L."/>
            <person name="Strempel S."/>
            <person name="Sturgill D."/>
            <person name="Sutton G."/>
            <person name="Sutton G.G."/>
            <person name="Tao W."/>
            <person name="Teichmann S."/>
            <person name="Tobari Y.N."/>
            <person name="Tomimura Y."/>
            <person name="Tsolas J.M."/>
            <person name="Valente V.L."/>
            <person name="Venter E."/>
            <person name="Venter J.C."/>
            <person name="Vicario S."/>
            <person name="Vieira F.G."/>
            <person name="Vilella A.J."/>
            <person name="Villasante A."/>
            <person name="Walenz B."/>
            <person name="Wang J."/>
            <person name="Wasserman M."/>
            <person name="Watts T."/>
            <person name="Wilson D."/>
            <person name="Wilson R.K."/>
            <person name="Wing R.A."/>
            <person name="Wolfner M.F."/>
            <person name="Wong A."/>
            <person name="Wong G.K."/>
            <person name="Wu C.I."/>
            <person name="Wu G."/>
            <person name="Yamamoto D."/>
            <person name="Yang H.P."/>
            <person name="Yang S.P."/>
            <person name="Yorke J.A."/>
            <person name="Yoshida K."/>
            <person name="Zdobnov E."/>
            <person name="Zhang P."/>
            <person name="Zhang Y."/>
            <person name="Zimin A.V."/>
            <person name="Baldwin J."/>
            <person name="Abdouelleil A."/>
            <person name="Abdulkadir J."/>
            <person name="Abebe A."/>
            <person name="Abera B."/>
            <person name="Abreu J."/>
            <person name="Acer S.C."/>
            <person name="Aftuck L."/>
            <person name="Alexander A."/>
            <person name="An P."/>
            <person name="Anderson E."/>
            <person name="Anderson S."/>
            <person name="Arachi H."/>
            <person name="Azer M."/>
            <person name="Bachantsang P."/>
            <person name="Barry A."/>
            <person name="Bayul T."/>
            <person name="Berlin A."/>
            <person name="Bessette D."/>
            <person name="Bloom T."/>
            <person name="Blye J."/>
            <person name="Boguslavskiy L."/>
            <person name="Bonnet C."/>
            <person name="Boukhgalter B."/>
            <person name="Bourzgui I."/>
            <person name="Brown A."/>
            <person name="Cahill P."/>
            <person name="Channer S."/>
            <person name="Cheshatsang Y."/>
            <person name="Chuda L."/>
            <person name="Citroen M."/>
            <person name="Collymore A."/>
            <person name="Cooke P."/>
            <person name="Costello M."/>
            <person name="D'Aco K."/>
            <person name="Daza R."/>
            <person name="De Haan G."/>
            <person name="DeGray S."/>
            <person name="DeMaso C."/>
            <person name="Dhargay N."/>
            <person name="Dooley K."/>
            <person name="Dooley E."/>
            <person name="Doricent M."/>
            <person name="Dorje P."/>
            <person name="Dorjee K."/>
            <person name="Dupes A."/>
            <person name="Elong R."/>
            <person name="Falk J."/>
            <person name="Farina A."/>
            <person name="Faro S."/>
            <person name="Ferguson D."/>
            <person name="Fisher S."/>
            <person name="Foley C.D."/>
            <person name="Franke A."/>
            <person name="Friedrich D."/>
            <person name="Gadbois L."/>
            <person name="Gearin G."/>
            <person name="Gearin C.R."/>
            <person name="Giannoukos G."/>
            <person name="Goode T."/>
            <person name="Graham J."/>
            <person name="Grandbois E."/>
            <person name="Grewal S."/>
            <person name="Gyaltsen K."/>
            <person name="Hafez N."/>
            <person name="Hagos B."/>
            <person name="Hall J."/>
            <person name="Henson C."/>
            <person name="Hollinger A."/>
            <person name="Honan T."/>
            <person name="Huard M.D."/>
            <person name="Hughes L."/>
            <person name="Hurhula B."/>
            <person name="Husby M.E."/>
            <person name="Kamat A."/>
            <person name="Kanga B."/>
            <person name="Kashin S."/>
            <person name="Khazanovich D."/>
            <person name="Kisner P."/>
            <person name="Lance K."/>
            <person name="Lara M."/>
            <person name="Lee W."/>
            <person name="Lennon N."/>
            <person name="Letendre F."/>
            <person name="LeVine R."/>
            <person name="Lipovsky A."/>
            <person name="Liu X."/>
            <person name="Liu J."/>
            <person name="Liu S."/>
            <person name="Lokyitsang T."/>
            <person name="Lokyitsang Y."/>
            <person name="Lubonja R."/>
            <person name="Lui A."/>
            <person name="MacDonald P."/>
            <person name="Magnisalis V."/>
            <person name="Maru K."/>
            <person name="Matthews C."/>
            <person name="McCusker W."/>
            <person name="McDonough S."/>
            <person name="Mehta T."/>
            <person name="Meldrim J."/>
            <person name="Meneus L."/>
            <person name="Mihai O."/>
            <person name="Mihalev A."/>
            <person name="Mihova T."/>
            <person name="Mittelman R."/>
            <person name="Mlenga V."/>
            <person name="Montmayeur A."/>
            <person name="Mulrain L."/>
            <person name="Navidi A."/>
            <person name="Naylor J."/>
            <person name="Negash T."/>
            <person name="Nguyen T."/>
            <person name="Nguyen N."/>
            <person name="Nicol R."/>
            <person name="Norbu C."/>
            <person name="Norbu N."/>
            <person name="Novod N."/>
            <person name="O'Neill B."/>
            <person name="Osman S."/>
            <person name="Markiewicz E."/>
            <person name="Oyono O.L."/>
            <person name="Patti C."/>
            <person name="Phunkhang P."/>
            <person name="Pierre F."/>
            <person name="Priest M."/>
            <person name="Raghuraman S."/>
            <person name="Rege F."/>
            <person name="Reyes R."/>
            <person name="Rise C."/>
            <person name="Rogov P."/>
            <person name="Ross K."/>
            <person name="Ryan E."/>
            <person name="Settipalli S."/>
            <person name="Shea T."/>
            <person name="Sherpa N."/>
            <person name="Shi L."/>
            <person name="Shih D."/>
            <person name="Sparrow T."/>
            <person name="Spaulding J."/>
            <person name="Stalker J."/>
            <person name="Stange-Thomann N."/>
            <person name="Stavropoulos S."/>
            <person name="Stone C."/>
            <person name="Strader C."/>
            <person name="Tesfaye S."/>
            <person name="Thomson T."/>
            <person name="Thoulutsang Y."/>
            <person name="Thoulutsang D."/>
            <person name="Topham K."/>
            <person name="Topping I."/>
            <person name="Tsamla T."/>
            <person name="Vassiliev H."/>
            <person name="Vo A."/>
            <person name="Wangchuk T."/>
            <person name="Wangdi T."/>
            <person name="Weiand M."/>
            <person name="Wilkinson J."/>
            <person name="Wilson A."/>
            <person name="Yadav S."/>
            <person name="Young G."/>
            <person name="Yu Q."/>
            <person name="Zembek L."/>
            <person name="Zhong D."/>
            <person name="Zimmer A."/>
            <person name="Zwirko Z."/>
            <person name="Jaffe D.B."/>
            <person name="Alvarez P."/>
            <person name="Brockman W."/>
            <person name="Butler J."/>
            <person name="Chin C."/>
            <person name="Gnerre S."/>
            <person name="Grabherr M."/>
            <person name="Kleber M."/>
            <person name="Mauceli E."/>
            <person name="MacCallum I."/>
        </authorList>
    </citation>
    <scope>NUCLEOTIDE SEQUENCE [LARGE SCALE GENOMIC DNA]</scope>
    <source>
        <strain evidence="3">Tucson 15010-1051.87</strain>
    </source>
</reference>
<sequence length="482" mass="55196">MINSLRRDYRDGKITLELVQDMIKDQPIVIQRLILPEPPPTTQQCQSHEQQQLIDDEEQLATRLKLLQIHMERELDEALNEATTAQHQHESASTETRVEPDVPQLGSAIQHELSRPMQTRQLNSPAENQIQQETDLHKRTSKLCIAMFGMPPTWTPQPWQQQQSLPSIIRLPGHQLHRQLNNIEQQQQNRPNARSSIIQPIIPANMDQKHTTPAEPRGNSKHLPAQPILPPRSRHKQENTIEEQQLISPGQAHQTWQQQQQSLQRRHPPPRQQQGQLGNTQQQQIWSETIAMQNRPGQHWEAERGAPQQSPKNQTANPENNCIKRTSLSVTNSICTYSPPQPARSPLTRRQQQVTQLRTTQQQEIHPAVKRRRQLEPLEPLVQPDHSAECTEKLHQSPLATMHMQREQTGVLCANIGRWPNCASLPGLQRQGQPEGTQQQQRIWSGTTALHGRPGQLPESELAVQMNELLTTFTQSDPRTQT</sequence>
<protein>
    <submittedName>
        <fullName evidence="2">Uncharacterized protein</fullName>
    </submittedName>
</protein>
<evidence type="ECO:0000313" key="2">
    <source>
        <dbReference type="EMBL" id="EDW63115.2"/>
    </source>
</evidence>
<evidence type="ECO:0000313" key="3">
    <source>
        <dbReference type="Proteomes" id="UP000008792"/>
    </source>
</evidence>
<dbReference type="Proteomes" id="UP000008792">
    <property type="component" value="Unassembled WGS sequence"/>
</dbReference>
<dbReference type="EMBL" id="CH940703">
    <property type="protein sequence ID" value="EDW63115.2"/>
    <property type="molecule type" value="Genomic_DNA"/>
</dbReference>
<feature type="compositionally biased region" description="Polar residues" evidence="1">
    <location>
        <begin position="307"/>
        <end position="320"/>
    </location>
</feature>
<keyword evidence="3" id="KW-1185">Reference proteome</keyword>
<proteinExistence type="predicted"/>
<feature type="compositionally biased region" description="Polar residues" evidence="1">
    <location>
        <begin position="285"/>
        <end position="296"/>
    </location>
</feature>
<organism evidence="2 3">
    <name type="scientific">Drosophila virilis</name>
    <name type="common">Fruit fly</name>
    <dbReference type="NCBI Taxonomy" id="7244"/>
    <lineage>
        <taxon>Eukaryota</taxon>
        <taxon>Metazoa</taxon>
        <taxon>Ecdysozoa</taxon>
        <taxon>Arthropoda</taxon>
        <taxon>Hexapoda</taxon>
        <taxon>Insecta</taxon>
        <taxon>Pterygota</taxon>
        <taxon>Neoptera</taxon>
        <taxon>Endopterygota</taxon>
        <taxon>Diptera</taxon>
        <taxon>Brachycera</taxon>
        <taxon>Muscomorpha</taxon>
        <taxon>Ephydroidea</taxon>
        <taxon>Drosophilidae</taxon>
        <taxon>Drosophila</taxon>
    </lineage>
</organism>
<dbReference type="AlphaFoldDB" id="B4MGV4"/>
<feature type="compositionally biased region" description="Low complexity" evidence="1">
    <location>
        <begin position="272"/>
        <end position="284"/>
    </location>
</feature>
<gene>
    <name evidence="2" type="primary">Dvir\GJ18413</name>
    <name evidence="2" type="ORF">Dvir_GJ18413</name>
</gene>
<feature type="region of interest" description="Disordered" evidence="1">
    <location>
        <begin position="207"/>
        <end position="320"/>
    </location>
</feature>
<feature type="compositionally biased region" description="Low complexity" evidence="1">
    <location>
        <begin position="251"/>
        <end position="263"/>
    </location>
</feature>
<accession>B4MGV4</accession>
<name>B4MGV4_DROVI</name>
<evidence type="ECO:0000256" key="1">
    <source>
        <dbReference type="SAM" id="MobiDB-lite"/>
    </source>
</evidence>
<dbReference type="InParanoid" id="B4MGV4"/>
<dbReference type="HOGENOM" id="CLU_614330_0_0_1"/>